<proteinExistence type="predicted"/>
<evidence type="ECO:0000313" key="4">
    <source>
        <dbReference type="Proteomes" id="UP001223144"/>
    </source>
</evidence>
<keyword evidence="2" id="KW-0472">Membrane</keyword>
<dbReference type="RefSeq" id="WP_279932543.1">
    <property type="nucleotide sequence ID" value="NZ_JARWBG010000063.1"/>
</dbReference>
<evidence type="ECO:0000256" key="2">
    <source>
        <dbReference type="SAM" id="Phobius"/>
    </source>
</evidence>
<name>A0ABT6HY29_9ACTN</name>
<feature type="compositionally biased region" description="Basic residues" evidence="1">
    <location>
        <begin position="1"/>
        <end position="11"/>
    </location>
</feature>
<keyword evidence="4" id="KW-1185">Reference proteome</keyword>
<dbReference type="EMBL" id="JARWBG010000063">
    <property type="protein sequence ID" value="MDH2393310.1"/>
    <property type="molecule type" value="Genomic_DNA"/>
</dbReference>
<keyword evidence="2" id="KW-0812">Transmembrane</keyword>
<feature type="region of interest" description="Disordered" evidence="1">
    <location>
        <begin position="1"/>
        <end position="24"/>
    </location>
</feature>
<evidence type="ECO:0000256" key="1">
    <source>
        <dbReference type="SAM" id="MobiDB-lite"/>
    </source>
</evidence>
<organism evidence="3 4">
    <name type="scientific">Streptomyces chengmaiensis</name>
    <dbReference type="NCBI Taxonomy" id="3040919"/>
    <lineage>
        <taxon>Bacteria</taxon>
        <taxon>Bacillati</taxon>
        <taxon>Actinomycetota</taxon>
        <taxon>Actinomycetes</taxon>
        <taxon>Kitasatosporales</taxon>
        <taxon>Streptomycetaceae</taxon>
        <taxon>Streptomyces</taxon>
    </lineage>
</organism>
<feature type="transmembrane region" description="Helical" evidence="2">
    <location>
        <begin position="39"/>
        <end position="60"/>
    </location>
</feature>
<protein>
    <submittedName>
        <fullName evidence="3">BMP family ABC transporter substrate-binding protein</fullName>
    </submittedName>
</protein>
<accession>A0ABT6HY29</accession>
<comment type="caution">
    <text evidence="3">The sequence shown here is derived from an EMBL/GenBank/DDBJ whole genome shotgun (WGS) entry which is preliminary data.</text>
</comment>
<reference evidence="3 4" key="1">
    <citation type="submission" date="2023-04" db="EMBL/GenBank/DDBJ databases">
        <title>Streptomyces chengmaiensis sp. nov. isolated from the stem of mangrove plant in Hainan.</title>
        <authorList>
            <person name="Huang X."/>
            <person name="Zhou S."/>
            <person name="Chu X."/>
            <person name="Xie Y."/>
            <person name="Lin Y."/>
        </authorList>
    </citation>
    <scope>NUCLEOTIDE SEQUENCE [LARGE SCALE GENOMIC DNA]</scope>
    <source>
        <strain evidence="3 4">HNM0663</strain>
    </source>
</reference>
<keyword evidence="2" id="KW-1133">Transmembrane helix</keyword>
<dbReference type="Gene3D" id="3.40.50.2300">
    <property type="match status" value="1"/>
</dbReference>
<evidence type="ECO:0000313" key="3">
    <source>
        <dbReference type="EMBL" id="MDH2393310.1"/>
    </source>
</evidence>
<sequence>MKTRRTWRNAPKKSQESGQRAAGVARALGSPPGAFRGRWAWVAGSVAVLVAGLVGTWLWLGGEEESTPPDPRARQYKDFNACLLTDDKGITSGTTAATVWEGMQEASGDTRVRVTYVPVTGEQTAGNALPFMNGLLQRKCSVVLAVGEAQVKAAEQRADDHKDIRFVTVDGTKKGANITAAPSGDGDGLKNTVADTIRGVVEASGV</sequence>
<gene>
    <name evidence="3" type="ORF">QCN29_32015</name>
</gene>
<dbReference type="Proteomes" id="UP001223144">
    <property type="component" value="Unassembled WGS sequence"/>
</dbReference>